<dbReference type="PANTHER" id="PTHR38109:SF1">
    <property type="entry name" value="PROTEIN YCGL"/>
    <property type="match status" value="1"/>
</dbReference>
<evidence type="ECO:0000313" key="3">
    <source>
        <dbReference type="EMBL" id="UVW33892.1"/>
    </source>
</evidence>
<organism evidence="3 4">
    <name type="scientific">SAR92 clade bacterium H455</name>
    <dbReference type="NCBI Taxonomy" id="2974818"/>
    <lineage>
        <taxon>Bacteria</taxon>
        <taxon>Pseudomonadati</taxon>
        <taxon>Pseudomonadota</taxon>
        <taxon>Gammaproteobacteria</taxon>
        <taxon>Cellvibrionales</taxon>
        <taxon>Porticoccaceae</taxon>
        <taxon>SAR92 clade</taxon>
    </lineage>
</organism>
<dbReference type="InterPro" id="IPR038068">
    <property type="entry name" value="YcgL-like_sf"/>
</dbReference>
<feature type="domain" description="YcgL" evidence="2">
    <location>
        <begin position="7"/>
        <end position="90"/>
    </location>
</feature>
<dbReference type="PROSITE" id="PS51648">
    <property type="entry name" value="YCGL"/>
    <property type="match status" value="1"/>
</dbReference>
<gene>
    <name evidence="3" type="ORF">NYF23_07535</name>
</gene>
<dbReference type="InterPro" id="IPR027354">
    <property type="entry name" value="YcgL_dom"/>
</dbReference>
<evidence type="ECO:0000313" key="4">
    <source>
        <dbReference type="Proteomes" id="UP001059934"/>
    </source>
</evidence>
<sequence length="90" mass="10260">MNIAGKILCDIYKTATKEEMYLYLSREDGFKRVPEALLNQFGEPVLVTTMLLAATKKLARADVIKVMDDIVRQGFYLQMPPPPMPLKEQL</sequence>
<dbReference type="Gene3D" id="3.10.510.20">
    <property type="entry name" value="YcgL domain"/>
    <property type="match status" value="1"/>
</dbReference>
<dbReference type="EMBL" id="CP103416">
    <property type="protein sequence ID" value="UVW33892.1"/>
    <property type="molecule type" value="Genomic_DNA"/>
</dbReference>
<accession>A0ABY5TJ59</accession>
<name>A0ABY5TJ59_9GAMM</name>
<protein>
    <recommendedName>
        <fullName evidence="1">YcgL domain-containing protein NYF23_07535</fullName>
    </recommendedName>
</protein>
<dbReference type="PANTHER" id="PTHR38109">
    <property type="entry name" value="PROTEIN YCGL"/>
    <property type="match status" value="1"/>
</dbReference>
<reference evidence="3" key="1">
    <citation type="submission" date="2022-08" db="EMBL/GenBank/DDBJ databases">
        <title>Catabolic pathway analysis in culturable SAR92 clade bacteria reveals their overlooked roles in DMSP degradation in coastal seas.</title>
        <authorList>
            <person name="He X."/>
            <person name="Zhang X."/>
            <person name="Zhang Y."/>
        </authorList>
    </citation>
    <scope>NUCLEOTIDE SEQUENCE</scope>
    <source>
        <strain evidence="3">H455</strain>
    </source>
</reference>
<evidence type="ECO:0000256" key="1">
    <source>
        <dbReference type="HAMAP-Rule" id="MF_01866"/>
    </source>
</evidence>
<evidence type="ECO:0000259" key="2">
    <source>
        <dbReference type="PROSITE" id="PS51648"/>
    </source>
</evidence>
<proteinExistence type="inferred from homology"/>
<dbReference type="HAMAP" id="MF_01866">
    <property type="entry name" value="UPF0745"/>
    <property type="match status" value="1"/>
</dbReference>
<keyword evidence="4" id="KW-1185">Reference proteome</keyword>
<dbReference type="Pfam" id="PF05166">
    <property type="entry name" value="YcgL"/>
    <property type="match status" value="1"/>
</dbReference>
<dbReference type="Proteomes" id="UP001059934">
    <property type="component" value="Chromosome"/>
</dbReference>
<dbReference type="SUPFAM" id="SSF160191">
    <property type="entry name" value="YcgL-like"/>
    <property type="match status" value="1"/>
</dbReference>